<evidence type="ECO:0000313" key="4">
    <source>
        <dbReference type="Proteomes" id="UP001205740"/>
    </source>
</evidence>
<feature type="transmembrane region" description="Helical" evidence="1">
    <location>
        <begin position="67"/>
        <end position="88"/>
    </location>
</feature>
<proteinExistence type="predicted"/>
<evidence type="ECO:0008006" key="5">
    <source>
        <dbReference type="Google" id="ProtNLM"/>
    </source>
</evidence>
<keyword evidence="1" id="KW-1133">Transmembrane helix</keyword>
<evidence type="ECO:0000256" key="2">
    <source>
        <dbReference type="SAM" id="SignalP"/>
    </source>
</evidence>
<keyword evidence="1" id="KW-0472">Membrane</keyword>
<protein>
    <recommendedName>
        <fullName evidence="5">Integral membrane protein</fullName>
    </recommendedName>
</protein>
<evidence type="ECO:0000256" key="1">
    <source>
        <dbReference type="SAM" id="Phobius"/>
    </source>
</evidence>
<dbReference type="EMBL" id="JAMTCG010000011">
    <property type="protein sequence ID" value="MCP2163073.1"/>
    <property type="molecule type" value="Genomic_DNA"/>
</dbReference>
<keyword evidence="4" id="KW-1185">Reference proteome</keyword>
<accession>A0ABT1HB68</accession>
<name>A0ABT1HB68_9NOCA</name>
<evidence type="ECO:0000313" key="3">
    <source>
        <dbReference type="EMBL" id="MCP2163073.1"/>
    </source>
</evidence>
<keyword evidence="1" id="KW-0812">Transmembrane</keyword>
<gene>
    <name evidence="3" type="ORF">LX12_004286</name>
</gene>
<reference evidence="3 4" key="1">
    <citation type="submission" date="2022-06" db="EMBL/GenBank/DDBJ databases">
        <title>Genomic Encyclopedia of Archaeal and Bacterial Type Strains, Phase II (KMG-II): from individual species to whole genera.</title>
        <authorList>
            <person name="Goeker M."/>
        </authorList>
    </citation>
    <scope>NUCLEOTIDE SEQUENCE [LARGE SCALE GENOMIC DNA]</scope>
    <source>
        <strain evidence="3 4">DSM 45037</strain>
    </source>
</reference>
<dbReference type="InterPro" id="IPR006311">
    <property type="entry name" value="TAT_signal"/>
</dbReference>
<sequence length="135" mass="13667">MTPTIRRTLTLTATAIVAVTATAALGVGSAAADTAHHIVLAAGNPLDGVSPDLGVFGPALNSTWKRVLAGIWGVAMAACAVWVILASVQYRQAKSRGFSGQMNEGRQGMIDAFIALGFCVGAGVLIGAVLFVVGT</sequence>
<dbReference type="RefSeq" id="WP_253656643.1">
    <property type="nucleotide sequence ID" value="NZ_BAAAOE010000002.1"/>
</dbReference>
<feature type="signal peptide" evidence="2">
    <location>
        <begin position="1"/>
        <end position="23"/>
    </location>
</feature>
<feature type="transmembrane region" description="Helical" evidence="1">
    <location>
        <begin position="109"/>
        <end position="133"/>
    </location>
</feature>
<comment type="caution">
    <text evidence="3">The sequence shown here is derived from an EMBL/GenBank/DDBJ whole genome shotgun (WGS) entry which is preliminary data.</text>
</comment>
<dbReference type="Proteomes" id="UP001205740">
    <property type="component" value="Unassembled WGS sequence"/>
</dbReference>
<keyword evidence="2" id="KW-0732">Signal</keyword>
<dbReference type="PROSITE" id="PS51318">
    <property type="entry name" value="TAT"/>
    <property type="match status" value="1"/>
</dbReference>
<organism evidence="3 4">
    <name type="scientific">Williamsia serinedens</name>
    <dbReference type="NCBI Taxonomy" id="391736"/>
    <lineage>
        <taxon>Bacteria</taxon>
        <taxon>Bacillati</taxon>
        <taxon>Actinomycetota</taxon>
        <taxon>Actinomycetes</taxon>
        <taxon>Mycobacteriales</taxon>
        <taxon>Nocardiaceae</taxon>
        <taxon>Williamsia</taxon>
    </lineage>
</organism>
<feature type="chain" id="PRO_5046741675" description="Integral membrane protein" evidence="2">
    <location>
        <begin position="24"/>
        <end position="135"/>
    </location>
</feature>